<feature type="chain" id="PRO_5003251846" evidence="1">
    <location>
        <begin position="21"/>
        <end position="176"/>
    </location>
</feature>
<dbReference type="OrthoDB" id="5452211at2"/>
<dbReference type="HOGENOM" id="CLU_1591905_0_0_7"/>
<proteinExistence type="predicted"/>
<evidence type="ECO:0000313" key="2">
    <source>
        <dbReference type="EMBL" id="EGB13696.1"/>
    </source>
</evidence>
<sequence length="176" mass="19738" precursor="true">MKLLLPLLLTLCLLPATGHAGEFDCQNPPFGEAIAQFDGFHKYKEAGPVSYYTHDDPDCGIAANKYGKPEIAYAVVDGKLYAQIVTVVSEELTRGIKERAALYKAGKIKAADLSPGFRDQVNADVQPKMKEGENSSELIWNFPDRKLRAKFKVDYATNTVKLNYYYLPLWETLQDK</sequence>
<dbReference type="KEGG" id="ddn:DND132_0479"/>
<accession>F0JFE0</accession>
<organism evidence="2 3">
    <name type="scientific">Pseudodesulfovibrio mercurii</name>
    <dbReference type="NCBI Taxonomy" id="641491"/>
    <lineage>
        <taxon>Bacteria</taxon>
        <taxon>Pseudomonadati</taxon>
        <taxon>Thermodesulfobacteriota</taxon>
        <taxon>Desulfovibrionia</taxon>
        <taxon>Desulfovibrionales</taxon>
        <taxon>Desulfovibrionaceae</taxon>
    </lineage>
</organism>
<evidence type="ECO:0000313" key="3">
    <source>
        <dbReference type="Proteomes" id="UP000007845"/>
    </source>
</evidence>
<dbReference type="EMBL" id="CP003220">
    <property type="protein sequence ID" value="EGB13696.1"/>
    <property type="molecule type" value="Genomic_DNA"/>
</dbReference>
<keyword evidence="3" id="KW-1185">Reference proteome</keyword>
<feature type="signal peptide" evidence="1">
    <location>
        <begin position="1"/>
        <end position="20"/>
    </location>
</feature>
<keyword evidence="1" id="KW-0732">Signal</keyword>
<reference evidence="2 3" key="1">
    <citation type="journal article" date="2011" name="J. Bacteriol.">
        <title>Genome sequence of the mercury-methylating strain Desulfovibrio desulfuricans ND132.</title>
        <authorList>
            <person name="Brown S.D."/>
            <person name="Gilmour C.C."/>
            <person name="Kucken A.M."/>
            <person name="Wall J.D."/>
            <person name="Elias D.A."/>
            <person name="Brandt C.C."/>
            <person name="Podar M."/>
            <person name="Chertkov O."/>
            <person name="Held B."/>
            <person name="Bruce D.C."/>
            <person name="Detter J.C."/>
            <person name="Tapia R."/>
            <person name="Han C.S."/>
            <person name="Goodwin L.A."/>
            <person name="Cheng J.F."/>
            <person name="Pitluck S."/>
            <person name="Woyke T."/>
            <person name="Mikhailova N."/>
            <person name="Ivanova N.N."/>
            <person name="Han J."/>
            <person name="Lucas S."/>
            <person name="Lapidus A.L."/>
            <person name="Land M.L."/>
            <person name="Hauser L.J."/>
            <person name="Palumbo A.V."/>
        </authorList>
    </citation>
    <scope>NUCLEOTIDE SEQUENCE [LARGE SCALE GENOMIC DNA]</scope>
    <source>
        <strain evidence="2 3">ND132</strain>
    </source>
</reference>
<gene>
    <name evidence="2" type="ORF">DND132_0479</name>
</gene>
<dbReference type="RefSeq" id="WP_014321124.1">
    <property type="nucleotide sequence ID" value="NC_016803.1"/>
</dbReference>
<dbReference type="Proteomes" id="UP000007845">
    <property type="component" value="Chromosome"/>
</dbReference>
<protein>
    <submittedName>
        <fullName evidence="2">Uncharacterized protein</fullName>
    </submittedName>
</protein>
<name>F0JFE0_9BACT</name>
<dbReference type="AlphaFoldDB" id="F0JFE0"/>
<evidence type="ECO:0000256" key="1">
    <source>
        <dbReference type="SAM" id="SignalP"/>
    </source>
</evidence>